<keyword evidence="2" id="KW-1185">Reference proteome</keyword>
<dbReference type="InterPro" id="IPR005358">
    <property type="entry name" value="Puta_zinc/iron-chelating_dom"/>
</dbReference>
<dbReference type="Proteomes" id="UP000001660">
    <property type="component" value="Chromosome"/>
</dbReference>
<name>D8P887_9BACT</name>
<protein>
    <recommendedName>
        <fullName evidence="3">YkgJ family cysteine cluster protein</fullName>
    </recommendedName>
</protein>
<proteinExistence type="predicted"/>
<evidence type="ECO:0000313" key="1">
    <source>
        <dbReference type="EMBL" id="CBK43719.1"/>
    </source>
</evidence>
<sequence>MGTTASSPHPLPLFQQAEDWFQRARASLLGQIPCGRGCCECCTGIFPITRLDALEIQRGLNELTSALAHPIVTRARNQITVVETAYPRLKSKPALDGWADDTIDEMVERFAHLPCPALAADGTCGIYPHRPITCRTMGIPVESDGIVHGACAVQTEVPIVRLSATLRRDADRLAEREALYLSILRRAQSSGDDEILLPYGFVPNGELTP</sequence>
<dbReference type="EMBL" id="FP929003">
    <property type="protein sequence ID" value="CBK43719.1"/>
    <property type="molecule type" value="Genomic_DNA"/>
</dbReference>
<dbReference type="KEGG" id="nde:NIDE4050"/>
<accession>D8P887</accession>
<gene>
    <name evidence="1" type="ORF">NIDE4050</name>
</gene>
<dbReference type="HOGENOM" id="CLU_1313547_0_0_0"/>
<organism evidence="1 2">
    <name type="scientific">Nitrospira defluvii</name>
    <dbReference type="NCBI Taxonomy" id="330214"/>
    <lineage>
        <taxon>Bacteria</taxon>
        <taxon>Pseudomonadati</taxon>
        <taxon>Nitrospirota</taxon>
        <taxon>Nitrospiria</taxon>
        <taxon>Nitrospirales</taxon>
        <taxon>Nitrospiraceae</taxon>
        <taxon>Nitrospira</taxon>
    </lineage>
</organism>
<dbReference type="eggNOG" id="COG0727">
    <property type="taxonomic scope" value="Bacteria"/>
</dbReference>
<evidence type="ECO:0000313" key="2">
    <source>
        <dbReference type="Proteomes" id="UP000001660"/>
    </source>
</evidence>
<dbReference type="STRING" id="330214.NIDE4050"/>
<dbReference type="OrthoDB" id="9810361at2"/>
<dbReference type="Pfam" id="PF03692">
    <property type="entry name" value="CxxCxxCC"/>
    <property type="match status" value="1"/>
</dbReference>
<reference evidence="1 2" key="1">
    <citation type="journal article" date="2010" name="Proc. Natl. Acad. Sci. U.S.A.">
        <title>A Nitrospira metagenome illuminates the physiology and evolution of globally important nitrite-oxidizing bacteria.</title>
        <authorList>
            <person name="Lucker S."/>
            <person name="Wagner M."/>
            <person name="Maixner F."/>
            <person name="Pelletier E."/>
            <person name="Koch H."/>
            <person name="Vacherie B."/>
            <person name="Rattei T."/>
            <person name="Sinninghe Damste J."/>
            <person name="Spieck E."/>
            <person name="Le Paslier D."/>
            <person name="Daims H."/>
        </authorList>
    </citation>
    <scope>NUCLEOTIDE SEQUENCE [LARGE SCALE GENOMIC DNA]</scope>
</reference>
<dbReference type="AlphaFoldDB" id="D8P887"/>
<evidence type="ECO:0008006" key="3">
    <source>
        <dbReference type="Google" id="ProtNLM"/>
    </source>
</evidence>